<dbReference type="PANTHER" id="PTHR10937:SF0">
    <property type="entry name" value="GLUTAMINE--FRUCTOSE-6-PHOSPHATE TRANSAMINASE (ISOMERIZING)"/>
    <property type="match status" value="1"/>
</dbReference>
<dbReference type="InterPro" id="IPR001347">
    <property type="entry name" value="SIS_dom"/>
</dbReference>
<dbReference type="Pfam" id="PF13522">
    <property type="entry name" value="GATase_6"/>
    <property type="match status" value="1"/>
</dbReference>
<proteinExistence type="inferred from homology"/>
<protein>
    <recommendedName>
        <fullName evidence="4 11">Glutamine--fructose-6-phosphate aminotransferase [isomerizing]</fullName>
        <ecNumber evidence="3 11">2.6.1.16</ecNumber>
    </recommendedName>
    <alternativeName>
        <fullName evidence="11">D-fructose-6-phosphate amidotransferase</fullName>
    </alternativeName>
    <alternativeName>
        <fullName evidence="11">GFAT</fullName>
    </alternativeName>
    <alternativeName>
        <fullName evidence="11">Glucosamine-6-phosphate synthase</fullName>
    </alternativeName>
    <alternativeName>
        <fullName evidence="11">Hexosephosphate aminotransferase</fullName>
    </alternativeName>
    <alternativeName>
        <fullName evidence="11">L-glutamine--D-fructose-6-phosphate amidotransferase</fullName>
    </alternativeName>
</protein>
<evidence type="ECO:0000256" key="11">
    <source>
        <dbReference type="HAMAP-Rule" id="MF_00164"/>
    </source>
</evidence>
<keyword evidence="9" id="KW-0315">Glutamine amidotransferase</keyword>
<dbReference type="CDD" id="cd05009">
    <property type="entry name" value="SIS_GlmS_GlmD_2"/>
    <property type="match status" value="1"/>
</dbReference>
<feature type="domain" description="Glutamine amidotransferase type-2" evidence="12">
    <location>
        <begin position="2"/>
        <end position="215"/>
    </location>
</feature>
<dbReference type="FunFam" id="3.40.50.10490:FF:000001">
    <property type="entry name" value="Glutamine--fructose-6-phosphate aminotransferase [isomerizing]"/>
    <property type="match status" value="1"/>
</dbReference>
<dbReference type="PROSITE" id="PS51278">
    <property type="entry name" value="GATASE_TYPE_2"/>
    <property type="match status" value="1"/>
</dbReference>
<dbReference type="HAMAP" id="MF_00164">
    <property type="entry name" value="GlmS"/>
    <property type="match status" value="1"/>
</dbReference>
<dbReference type="InterPro" id="IPR047084">
    <property type="entry name" value="GFAT_N"/>
</dbReference>
<dbReference type="GO" id="GO:0005829">
    <property type="term" value="C:cytosol"/>
    <property type="evidence" value="ECO:0007669"/>
    <property type="project" value="TreeGrafter"/>
</dbReference>
<evidence type="ECO:0000256" key="9">
    <source>
        <dbReference type="ARBA" id="ARBA00022962"/>
    </source>
</evidence>
<feature type="initiator methionine" description="Removed" evidence="11">
    <location>
        <position position="1"/>
    </location>
</feature>
<dbReference type="FunFam" id="3.40.50.10490:FF:000002">
    <property type="entry name" value="Glutamine--fructose-6-phosphate aminotransferase [isomerizing]"/>
    <property type="match status" value="1"/>
</dbReference>
<evidence type="ECO:0000259" key="13">
    <source>
        <dbReference type="PROSITE" id="PS51464"/>
    </source>
</evidence>
<evidence type="ECO:0000256" key="8">
    <source>
        <dbReference type="ARBA" id="ARBA00022737"/>
    </source>
</evidence>
<dbReference type="CDD" id="cd05008">
    <property type="entry name" value="SIS_GlmS_GlmD_1"/>
    <property type="match status" value="1"/>
</dbReference>
<dbReference type="InterPro" id="IPR035466">
    <property type="entry name" value="GlmS/AgaS_SIS"/>
</dbReference>
<evidence type="ECO:0000256" key="5">
    <source>
        <dbReference type="ARBA" id="ARBA00022490"/>
    </source>
</evidence>
<evidence type="ECO:0000256" key="6">
    <source>
        <dbReference type="ARBA" id="ARBA00022576"/>
    </source>
</evidence>
<evidence type="ECO:0000313" key="14">
    <source>
        <dbReference type="EMBL" id="HIG63276.1"/>
    </source>
</evidence>
<dbReference type="GO" id="GO:0097367">
    <property type="term" value="F:carbohydrate derivative binding"/>
    <property type="evidence" value="ECO:0007669"/>
    <property type="project" value="InterPro"/>
</dbReference>
<evidence type="ECO:0000256" key="4">
    <source>
        <dbReference type="ARBA" id="ARBA00016090"/>
    </source>
</evidence>
<dbReference type="CDD" id="cd00714">
    <property type="entry name" value="GFAT"/>
    <property type="match status" value="1"/>
</dbReference>
<feature type="active site" description="For Fru-6P isomerization activity" evidence="11">
    <location>
        <position position="600"/>
    </location>
</feature>
<organism evidence="14 15">
    <name type="scientific">Marine Group III euryarchaeote</name>
    <dbReference type="NCBI Taxonomy" id="2173149"/>
    <lineage>
        <taxon>Archaea</taxon>
        <taxon>Methanobacteriati</taxon>
        <taxon>Thermoplasmatota</taxon>
        <taxon>Thermoplasmata</taxon>
        <taxon>Candidatus Thermoprofundales</taxon>
    </lineage>
</organism>
<dbReference type="GO" id="GO:0006047">
    <property type="term" value="P:UDP-N-acetylglucosamine metabolic process"/>
    <property type="evidence" value="ECO:0007669"/>
    <property type="project" value="TreeGrafter"/>
</dbReference>
<dbReference type="GO" id="GO:0006002">
    <property type="term" value="P:fructose 6-phosphate metabolic process"/>
    <property type="evidence" value="ECO:0007669"/>
    <property type="project" value="TreeGrafter"/>
</dbReference>
<reference evidence="15" key="1">
    <citation type="journal article" date="2019" name="bioRxiv">
        <title>Genome diversification in globally distributed novel marine Proteobacteria is linked to environmental adaptation.</title>
        <authorList>
            <person name="Zhou Z."/>
            <person name="Tran P.Q."/>
            <person name="Kieft K."/>
            <person name="Anantharaman K."/>
        </authorList>
    </citation>
    <scope>NUCLEOTIDE SEQUENCE [LARGE SCALE GENOMIC DNA]</scope>
</reference>
<dbReference type="GO" id="GO:0004360">
    <property type="term" value="F:glutamine-fructose-6-phosphate transaminase (isomerizing) activity"/>
    <property type="evidence" value="ECO:0007669"/>
    <property type="project" value="UniProtKB-UniRule"/>
</dbReference>
<name>A0A7C7ZDP0_9ARCH</name>
<dbReference type="EMBL" id="DUAV01000019">
    <property type="protein sequence ID" value="HIG63276.1"/>
    <property type="molecule type" value="Genomic_DNA"/>
</dbReference>
<keyword evidence="8" id="KW-0677">Repeat</keyword>
<feature type="domain" description="SIS" evidence="13">
    <location>
        <begin position="454"/>
        <end position="595"/>
    </location>
</feature>
<dbReference type="InterPro" id="IPR046348">
    <property type="entry name" value="SIS_dom_sf"/>
</dbReference>
<sequence length="605" mass="65006">MCGIVGYAGSGDAPQILIEALKRLEYRGYDSAGIAVQENGGLTIHKKQGRISVMEETLPKLKAKVGIGHTRWATHGEPSDANAHPQVDSSGDIAVIHNGTLENYADLRSRMEAAGIEFNSGTDTEVLPHLIARHYDGNLLAAVRAALGEVTGAYAIVVLHAAHPGEIVAARNESPLVVGFGEGENFLASDAPAIVKYTQRVAYVHNGELVRITADSVEISDMAGETREPEIEELEWTVEDAEQGGYAHFMLKEIFEQPRALQESLLPTLAEAIVEGLDLNWRIGSISIVACGTSFHAGLVGKYVIEQLTAIPVNVCHASEFRYSPPVQNVGGMLSARPLVVLVSQSGETADTLAAARVARQQGSHTVAICNVGGSSLAREVDGILLTRAGPEIGVAATKTFMVQMQALYMLAVHLAYSRKSMDQPQLRRWEQELRRLPHYVSQVLERHTAISKLAGTLQSARSIFFIGRNLSYPVALEGALKLKEISYLHAEGYPAGELKHGPLALLSPETPVVAIMSPDHTHSKLVSNIEEVAARKAPLLLVAQEGDADAQRLSPHVITVPATDPVLLPFTAGVALQLLAYHVADALGCEIDKPRNLAKSVTVE</sequence>
<evidence type="ECO:0000256" key="2">
    <source>
        <dbReference type="ARBA" id="ARBA00004496"/>
    </source>
</evidence>
<dbReference type="InterPro" id="IPR005855">
    <property type="entry name" value="GFAT"/>
</dbReference>
<dbReference type="InterPro" id="IPR029055">
    <property type="entry name" value="Ntn_hydrolases_N"/>
</dbReference>
<comment type="catalytic activity">
    <reaction evidence="1 11">
        <text>D-fructose 6-phosphate + L-glutamine = D-glucosamine 6-phosphate + L-glutamate</text>
        <dbReference type="Rhea" id="RHEA:13237"/>
        <dbReference type="ChEBI" id="CHEBI:29985"/>
        <dbReference type="ChEBI" id="CHEBI:58359"/>
        <dbReference type="ChEBI" id="CHEBI:58725"/>
        <dbReference type="ChEBI" id="CHEBI:61527"/>
        <dbReference type="EC" id="2.6.1.16"/>
    </reaction>
</comment>
<dbReference type="Proteomes" id="UP000589516">
    <property type="component" value="Unassembled WGS sequence"/>
</dbReference>
<dbReference type="GO" id="GO:0005975">
    <property type="term" value="P:carbohydrate metabolic process"/>
    <property type="evidence" value="ECO:0007669"/>
    <property type="project" value="UniProtKB-UniRule"/>
</dbReference>
<gene>
    <name evidence="11 14" type="primary">glmS</name>
    <name evidence="14" type="ORF">EYQ16_01995</name>
</gene>
<comment type="subcellular location">
    <subcellularLocation>
        <location evidence="2 11">Cytoplasm</location>
    </subcellularLocation>
</comment>
<dbReference type="Gene3D" id="3.40.50.10490">
    <property type="entry name" value="Glucose-6-phosphate isomerase like protein, domain 1"/>
    <property type="match status" value="2"/>
</dbReference>
<dbReference type="AlphaFoldDB" id="A0A7C7ZDP0"/>
<dbReference type="PANTHER" id="PTHR10937">
    <property type="entry name" value="GLUCOSAMINE--FRUCTOSE-6-PHOSPHATE AMINOTRANSFERASE, ISOMERIZING"/>
    <property type="match status" value="1"/>
</dbReference>
<dbReference type="EC" id="2.6.1.16" evidence="3 11"/>
<dbReference type="NCBIfam" id="NF001484">
    <property type="entry name" value="PRK00331.1"/>
    <property type="match status" value="1"/>
</dbReference>
<evidence type="ECO:0000256" key="1">
    <source>
        <dbReference type="ARBA" id="ARBA00001031"/>
    </source>
</evidence>
<evidence type="ECO:0000256" key="10">
    <source>
        <dbReference type="ARBA" id="ARBA00055466"/>
    </source>
</evidence>
<dbReference type="Pfam" id="PF01380">
    <property type="entry name" value="SIS"/>
    <property type="match status" value="2"/>
</dbReference>
<dbReference type="InterPro" id="IPR017932">
    <property type="entry name" value="GATase_2_dom"/>
</dbReference>
<feature type="domain" description="SIS" evidence="13">
    <location>
        <begin position="269"/>
        <end position="421"/>
    </location>
</feature>
<evidence type="ECO:0000256" key="7">
    <source>
        <dbReference type="ARBA" id="ARBA00022679"/>
    </source>
</evidence>
<dbReference type="GO" id="GO:0046349">
    <property type="term" value="P:amino sugar biosynthetic process"/>
    <property type="evidence" value="ECO:0007669"/>
    <property type="project" value="UniProtKB-ARBA"/>
</dbReference>
<dbReference type="NCBIfam" id="TIGR01135">
    <property type="entry name" value="glmS"/>
    <property type="match status" value="1"/>
</dbReference>
<dbReference type="Gene3D" id="3.60.20.10">
    <property type="entry name" value="Glutamine Phosphoribosylpyrophosphate, subunit 1, domain 1"/>
    <property type="match status" value="1"/>
</dbReference>
<dbReference type="SUPFAM" id="SSF53697">
    <property type="entry name" value="SIS domain"/>
    <property type="match status" value="1"/>
</dbReference>
<accession>A0A7C7ZDP0</accession>
<feature type="active site" description="Nucleophile; for GATase activity" evidence="11">
    <location>
        <position position="2"/>
    </location>
</feature>
<dbReference type="FunFam" id="3.60.20.10:FF:000006">
    <property type="entry name" value="Glutamine--fructose-6-phosphate aminotransferase [isomerizing]"/>
    <property type="match status" value="1"/>
</dbReference>
<dbReference type="PROSITE" id="PS51464">
    <property type="entry name" value="SIS"/>
    <property type="match status" value="2"/>
</dbReference>
<comment type="subunit">
    <text evidence="11">Homodimer.</text>
</comment>
<dbReference type="GO" id="GO:0006487">
    <property type="term" value="P:protein N-linked glycosylation"/>
    <property type="evidence" value="ECO:0007669"/>
    <property type="project" value="TreeGrafter"/>
</dbReference>
<keyword evidence="5 11" id="KW-0963">Cytoplasm</keyword>
<evidence type="ECO:0000259" key="12">
    <source>
        <dbReference type="PROSITE" id="PS51278"/>
    </source>
</evidence>
<keyword evidence="6 11" id="KW-0032">Aminotransferase</keyword>
<keyword evidence="7 11" id="KW-0808">Transferase</keyword>
<evidence type="ECO:0000256" key="3">
    <source>
        <dbReference type="ARBA" id="ARBA00012916"/>
    </source>
</evidence>
<evidence type="ECO:0000313" key="15">
    <source>
        <dbReference type="Proteomes" id="UP000589516"/>
    </source>
</evidence>
<dbReference type="InterPro" id="IPR035490">
    <property type="entry name" value="GlmS/FrlB_SIS"/>
</dbReference>
<comment type="caution">
    <text evidence="14">The sequence shown here is derived from an EMBL/GenBank/DDBJ whole genome shotgun (WGS) entry which is preliminary data.</text>
</comment>
<dbReference type="SUPFAM" id="SSF56235">
    <property type="entry name" value="N-terminal nucleophile aminohydrolases (Ntn hydrolases)"/>
    <property type="match status" value="1"/>
</dbReference>
<comment type="function">
    <text evidence="10 11">Catalyzes the first step in hexosamine metabolism, converting fructose-6P into glucosamine-6P using glutamine as a nitrogen source.</text>
</comment>